<keyword evidence="1" id="KW-0472">Membrane</keyword>
<feature type="transmembrane region" description="Helical" evidence="1">
    <location>
        <begin position="199"/>
        <end position="222"/>
    </location>
</feature>
<gene>
    <name evidence="2" type="ORF">OHU17_37175</name>
</gene>
<feature type="transmembrane region" description="Helical" evidence="1">
    <location>
        <begin position="408"/>
        <end position="429"/>
    </location>
</feature>
<dbReference type="EMBL" id="CP108058">
    <property type="protein sequence ID" value="WUO51484.1"/>
    <property type="molecule type" value="Genomic_DNA"/>
</dbReference>
<keyword evidence="1" id="KW-0812">Transmembrane</keyword>
<proteinExistence type="predicted"/>
<evidence type="ECO:0008006" key="4">
    <source>
        <dbReference type="Google" id="ProtNLM"/>
    </source>
</evidence>
<feature type="transmembrane region" description="Helical" evidence="1">
    <location>
        <begin position="290"/>
        <end position="312"/>
    </location>
</feature>
<reference evidence="2" key="1">
    <citation type="submission" date="2022-10" db="EMBL/GenBank/DDBJ databases">
        <title>The complete genomes of actinobacterial strains from the NBC collection.</title>
        <authorList>
            <person name="Joergensen T.S."/>
            <person name="Alvarez Arevalo M."/>
            <person name="Sterndorff E.B."/>
            <person name="Faurdal D."/>
            <person name="Vuksanovic O."/>
            <person name="Mourched A.-S."/>
            <person name="Charusanti P."/>
            <person name="Shaw S."/>
            <person name="Blin K."/>
            <person name="Weber T."/>
        </authorList>
    </citation>
    <scope>NUCLEOTIDE SEQUENCE</scope>
    <source>
        <strain evidence="2">NBC_00283</strain>
        <plasmid evidence="2">unnamed1</plasmid>
    </source>
</reference>
<geneLocation type="plasmid" evidence="2 3">
    <name>unnamed1</name>
</geneLocation>
<feature type="transmembrane region" description="Helical" evidence="1">
    <location>
        <begin position="243"/>
        <end position="270"/>
    </location>
</feature>
<evidence type="ECO:0000313" key="2">
    <source>
        <dbReference type="EMBL" id="WUO51484.1"/>
    </source>
</evidence>
<feature type="transmembrane region" description="Helical" evidence="1">
    <location>
        <begin position="333"/>
        <end position="355"/>
    </location>
</feature>
<keyword evidence="3" id="KW-1185">Reference proteome</keyword>
<accession>A0ABZ1RYC0</accession>
<organism evidence="2 3">
    <name type="scientific">Streptomyces goshikiensis</name>
    <dbReference type="NCBI Taxonomy" id="1942"/>
    <lineage>
        <taxon>Bacteria</taxon>
        <taxon>Bacillati</taxon>
        <taxon>Actinomycetota</taxon>
        <taxon>Actinomycetes</taxon>
        <taxon>Kitasatosporales</taxon>
        <taxon>Streptomycetaceae</taxon>
        <taxon>Streptomyces</taxon>
    </lineage>
</organism>
<feature type="transmembrane region" description="Helical" evidence="1">
    <location>
        <begin position="658"/>
        <end position="679"/>
    </location>
</feature>
<sequence length="732" mass="76876">MSSSGARLWWQLLRMGRSAGRASESGRTRFLALLMATVVAALAASAFVVSAATFDGREARGMARNPVLAGQGEQPKALWSRYWESEHGRQYSVVVLWPLTADAPLPPGLDRWPAPGEAFLSPTLAEGPGREDFTRRYGHMAGVVGETGLATPRERLVYTRPSEAMLNSSFLEGVTGFGAPGPGFGDVRLIGEGRERDCAVIMALLLVLPAAGLVVAAVRMGAHGHDRRARLLHLMGANRRARAWLDLGAAIIPVALGTLAAGVLLAPALVWNLTLPWIDFTLAAADLREAAGALIRAVLASGLAVLAVALLLRPSTTRRPGRAPRRRAGNGGILGRISVVACSVSFGAAFVSVWAAPQTPAVYLIAVIGALATLPSVIGRLTAGLAPRLAASAHKRGAPGRLIAARALAARPGTVVRLVSTLIIAIGVVGQTQLITSLLEHRSGDTRLLNSAEGNSMALVQAADRARPSEEFRAALGQGVHIVSLGHADLQPDGSSAGRIIQAPCADLIALALPCPEPGTGETVPFGRLDRRLKAMSYRFFGDTDATVRTGPTARLDPQNTYLVVFAPEGTALDMPTVKRAARLTLSTGAVIRTLAEGSQSYTLGFHARWLSFLGGVGTAFITLAMVFSTLSEFLRFARGLAPLTAVTGEYEVFRKTAGWSVALPLAVAGVAGIVAYVFLAQPISNVSHGAELSGELCLFLLALTVTLSVTAAFAAHVAAVREARTWRPRAD</sequence>
<keyword evidence="1" id="KW-1133">Transmembrane helix</keyword>
<feature type="transmembrane region" description="Helical" evidence="1">
    <location>
        <begin position="699"/>
        <end position="720"/>
    </location>
</feature>
<evidence type="ECO:0000256" key="1">
    <source>
        <dbReference type="SAM" id="Phobius"/>
    </source>
</evidence>
<evidence type="ECO:0000313" key="3">
    <source>
        <dbReference type="Proteomes" id="UP001432075"/>
    </source>
</evidence>
<dbReference type="Proteomes" id="UP001432075">
    <property type="component" value="Plasmid unnamed1"/>
</dbReference>
<feature type="transmembrane region" description="Helical" evidence="1">
    <location>
        <begin position="610"/>
        <end position="631"/>
    </location>
</feature>
<name>A0ABZ1RYC0_9ACTN</name>
<protein>
    <recommendedName>
        <fullName evidence="4">ABC transporter permease</fullName>
    </recommendedName>
</protein>
<feature type="transmembrane region" description="Helical" evidence="1">
    <location>
        <begin position="361"/>
        <end position="387"/>
    </location>
</feature>
<keyword evidence="2" id="KW-0614">Plasmid</keyword>
<dbReference type="RefSeq" id="WP_328777761.1">
    <property type="nucleotide sequence ID" value="NZ_CP108058.1"/>
</dbReference>